<evidence type="ECO:0000256" key="1">
    <source>
        <dbReference type="SAM" id="MobiDB-lite"/>
    </source>
</evidence>
<dbReference type="Proteomes" id="UP001567538">
    <property type="component" value="Unassembled WGS sequence"/>
</dbReference>
<feature type="compositionally biased region" description="Low complexity" evidence="1">
    <location>
        <begin position="90"/>
        <end position="106"/>
    </location>
</feature>
<name>A0ABD1GKJ7_SALDI</name>
<accession>A0ABD1GKJ7</accession>
<dbReference type="EMBL" id="JBEAFC010000008">
    <property type="protein sequence ID" value="KAL1544650.1"/>
    <property type="molecule type" value="Genomic_DNA"/>
</dbReference>
<proteinExistence type="predicted"/>
<dbReference type="AlphaFoldDB" id="A0ABD1GKJ7"/>
<gene>
    <name evidence="2" type="ORF">AAHA92_21472</name>
</gene>
<feature type="region of interest" description="Disordered" evidence="1">
    <location>
        <begin position="1"/>
        <end position="30"/>
    </location>
</feature>
<sequence length="205" mass="22528">MNGYSSERGVAMSRTPRKGVGSRDASSAQDHNVQFCNQIVEEPNAMLPNCSSSGLKSPCKNVMRKRSFEGDSSKFEVDSSKFGRGRQTIAASRASPSSSSSASVRAGGSANVNMKIPMLSYLQNGRNTSSLRESSVRTSWFLDSKPPRNIDRQRLSSAELGYDHFVNAVLQAPERIKQDKEITHETFDLRTCLQQILTLETNTGT</sequence>
<comment type="caution">
    <text evidence="2">The sequence shown here is derived from an EMBL/GenBank/DDBJ whole genome shotgun (WGS) entry which is preliminary data.</text>
</comment>
<organism evidence="2 3">
    <name type="scientific">Salvia divinorum</name>
    <name type="common">Maria pastora</name>
    <name type="synonym">Diviner's sage</name>
    <dbReference type="NCBI Taxonomy" id="28513"/>
    <lineage>
        <taxon>Eukaryota</taxon>
        <taxon>Viridiplantae</taxon>
        <taxon>Streptophyta</taxon>
        <taxon>Embryophyta</taxon>
        <taxon>Tracheophyta</taxon>
        <taxon>Spermatophyta</taxon>
        <taxon>Magnoliopsida</taxon>
        <taxon>eudicotyledons</taxon>
        <taxon>Gunneridae</taxon>
        <taxon>Pentapetalae</taxon>
        <taxon>asterids</taxon>
        <taxon>lamiids</taxon>
        <taxon>Lamiales</taxon>
        <taxon>Lamiaceae</taxon>
        <taxon>Nepetoideae</taxon>
        <taxon>Mentheae</taxon>
        <taxon>Salviinae</taxon>
        <taxon>Salvia</taxon>
        <taxon>Salvia subgen. Calosphace</taxon>
    </lineage>
</organism>
<evidence type="ECO:0000313" key="2">
    <source>
        <dbReference type="EMBL" id="KAL1544650.1"/>
    </source>
</evidence>
<reference evidence="2 3" key="1">
    <citation type="submission" date="2024-06" db="EMBL/GenBank/DDBJ databases">
        <title>A chromosome level genome sequence of Diviner's sage (Salvia divinorum).</title>
        <authorList>
            <person name="Ford S.A."/>
            <person name="Ro D.-K."/>
            <person name="Ness R.W."/>
            <person name="Phillips M.A."/>
        </authorList>
    </citation>
    <scope>NUCLEOTIDE SEQUENCE [LARGE SCALE GENOMIC DNA]</scope>
    <source>
        <strain evidence="2">SAF-2024a</strain>
        <tissue evidence="2">Leaf</tissue>
    </source>
</reference>
<protein>
    <submittedName>
        <fullName evidence="2">Uncharacterized protein</fullName>
    </submittedName>
</protein>
<feature type="region of interest" description="Disordered" evidence="1">
    <location>
        <begin position="85"/>
        <end position="106"/>
    </location>
</feature>
<evidence type="ECO:0000313" key="3">
    <source>
        <dbReference type="Proteomes" id="UP001567538"/>
    </source>
</evidence>
<keyword evidence="3" id="KW-1185">Reference proteome</keyword>